<dbReference type="EMBL" id="CP061800">
    <property type="protein sequence ID" value="QTA91354.1"/>
    <property type="molecule type" value="Genomic_DNA"/>
</dbReference>
<protein>
    <submittedName>
        <fullName evidence="1">Uncharacterized protein</fullName>
    </submittedName>
</protein>
<evidence type="ECO:0000313" key="2">
    <source>
        <dbReference type="Proteomes" id="UP000663722"/>
    </source>
</evidence>
<reference evidence="1" key="1">
    <citation type="journal article" date="2021" name="Microb. Physiol.">
        <title>Proteogenomic Insights into the Physiology of Marine, Sulfate-Reducing, Filamentous Desulfonema limicola and Desulfonema magnum.</title>
        <authorList>
            <person name="Schnaars V."/>
            <person name="Wohlbrand L."/>
            <person name="Scheve S."/>
            <person name="Hinrichs C."/>
            <person name="Reinhardt R."/>
            <person name="Rabus R."/>
        </authorList>
    </citation>
    <scope>NUCLEOTIDE SEQUENCE</scope>
    <source>
        <strain evidence="1">4be13</strain>
    </source>
</reference>
<evidence type="ECO:0000313" key="1">
    <source>
        <dbReference type="EMBL" id="QTA91354.1"/>
    </source>
</evidence>
<dbReference type="Proteomes" id="UP000663722">
    <property type="component" value="Chromosome"/>
</dbReference>
<dbReference type="AlphaFoldDB" id="A0A975BT92"/>
<organism evidence="1 2">
    <name type="scientific">Desulfonema magnum</name>
    <dbReference type="NCBI Taxonomy" id="45655"/>
    <lineage>
        <taxon>Bacteria</taxon>
        <taxon>Pseudomonadati</taxon>
        <taxon>Thermodesulfobacteriota</taxon>
        <taxon>Desulfobacteria</taxon>
        <taxon>Desulfobacterales</taxon>
        <taxon>Desulfococcaceae</taxon>
        <taxon>Desulfonema</taxon>
    </lineage>
</organism>
<accession>A0A975BT92</accession>
<dbReference type="RefSeq" id="WP_207679171.1">
    <property type="nucleotide sequence ID" value="NZ_CP061800.1"/>
</dbReference>
<gene>
    <name evidence="1" type="ORF">dnm_074190</name>
</gene>
<keyword evidence="2" id="KW-1185">Reference proteome</keyword>
<name>A0A975BT92_9BACT</name>
<proteinExistence type="predicted"/>
<sequence>MNTYHANCTNQLIQEIKATPGEYLPALLNIVRVFRESITLKPAEGSFRQGWEEAMSGETMPVDELWAGIGNDE</sequence>
<dbReference type="KEGG" id="dmm:dnm_074190"/>